<dbReference type="RefSeq" id="WP_013449967.1">
    <property type="nucleotide sequence ID" value="NC_014755.1"/>
</dbReference>
<dbReference type="Gene3D" id="1.10.443.10">
    <property type="entry name" value="Intergrase catalytic core"/>
    <property type="match status" value="1"/>
</dbReference>
<accession>E4U3T9</accession>
<gene>
    <name evidence="3" type="ordered locus">Sulku_2705</name>
</gene>
<evidence type="ECO:0000259" key="2">
    <source>
        <dbReference type="PROSITE" id="PS51898"/>
    </source>
</evidence>
<dbReference type="GO" id="GO:0003677">
    <property type="term" value="F:DNA binding"/>
    <property type="evidence" value="ECO:0007669"/>
    <property type="project" value="InterPro"/>
</dbReference>
<dbReference type="EMBL" id="CP002357">
    <property type="protein sequence ID" value="ADR35355.1"/>
    <property type="molecule type" value="Genomic_DNA"/>
</dbReference>
<dbReference type="Proteomes" id="UP000008721">
    <property type="component" value="Plasmid pSULKU02"/>
</dbReference>
<dbReference type="SUPFAM" id="SSF56349">
    <property type="entry name" value="DNA breaking-rejoining enzymes"/>
    <property type="match status" value="1"/>
</dbReference>
<sequence>MNMLLFEKALERLNSLESSVPKQYEAHYRALLEVLSLEESDKLLSVRHNKFTLTEKFMIHLSGYEQMSSLQIGSNTIFEFVEYLKNHGYISNSSASYALKKPLRQINRYHHFLPPKYFYLADQVEDFEEYVLNELTKTDPRLAVYIALVYFEEDGWREEALRRASLNNFFVIHDQGYQCIIEDPLEDGFKRLKIFRIKKAYALLARFKEMGTTPLFDNPNRMKKESKREIERYFGKKISVDAIRNAFIFNAMMTQPPAIVACQYKTVTTVPLCLGELAYLYPQQIPAHLLEIEVYNNGLIGQTSEVEGLDDYVDEMFIDTEFDYNLKIAPLFTFKEGKQWVNLLKTTPRDLNRETLEQIKSHFEKAIQFEKDISTLMVLYYIRDVLGRIYIGKKQAEGINIATFIKYIGLLRKHLFTQISDFEHIDEAVLSNILDPYKASGAALNSIKQLNFLVSDFLKFHNVNFQKYKIKAKHIPKSLVFPEEIDLILEEIENFYKKAAAEHKKRYSKFYKYIIRQYQSFVLLGYYSGMRLNEIRTRRHADIIREPLYLYDRRIKDAVYSVDINVEGLKTDLDSKTANSFKTSNASRRVGFVISNEKHAKIFDAFLKEKSKKNEMYLFKDFDLAGHSKFDSVMKLSKAQILNEIISKVTKRYATLHSLRHSYATWWFMQRIMSGQNFNDALLNFSIEIGHVTPDVTMRSYIHYELIEEVIAHERRN</sequence>
<protein>
    <recommendedName>
        <fullName evidence="2">Tyr recombinase domain-containing protein</fullName>
    </recommendedName>
</protein>
<organism evidence="3 4">
    <name type="scientific">Sulfuricurvum kujiense (strain ATCC BAA-921 / DSM 16994 / JCM 11577 / YK-1)</name>
    <dbReference type="NCBI Taxonomy" id="709032"/>
    <lineage>
        <taxon>Bacteria</taxon>
        <taxon>Pseudomonadati</taxon>
        <taxon>Campylobacterota</taxon>
        <taxon>Epsilonproteobacteria</taxon>
        <taxon>Campylobacterales</taxon>
        <taxon>Sulfurimonadaceae</taxon>
        <taxon>Sulfuricurvum</taxon>
    </lineage>
</organism>
<geneLocation type="plasmid" evidence="3 4">
    <name>pSULKU02</name>
</geneLocation>
<dbReference type="GO" id="GO:0015074">
    <property type="term" value="P:DNA integration"/>
    <property type="evidence" value="ECO:0007669"/>
    <property type="project" value="InterPro"/>
</dbReference>
<evidence type="ECO:0000313" key="3">
    <source>
        <dbReference type="EMBL" id="ADR35355.1"/>
    </source>
</evidence>
<dbReference type="InterPro" id="IPR011010">
    <property type="entry name" value="DNA_brk_join_enz"/>
</dbReference>
<dbReference type="HOGENOM" id="CLU_393762_0_0_7"/>
<dbReference type="InterPro" id="IPR013762">
    <property type="entry name" value="Integrase-like_cat_sf"/>
</dbReference>
<dbReference type="InterPro" id="IPR002104">
    <property type="entry name" value="Integrase_catalytic"/>
</dbReference>
<evidence type="ECO:0000313" key="4">
    <source>
        <dbReference type="Proteomes" id="UP000008721"/>
    </source>
</evidence>
<dbReference type="PROSITE" id="PS51898">
    <property type="entry name" value="TYR_RECOMBINASE"/>
    <property type="match status" value="1"/>
</dbReference>
<keyword evidence="3" id="KW-0614">Plasmid</keyword>
<evidence type="ECO:0000256" key="1">
    <source>
        <dbReference type="ARBA" id="ARBA00023172"/>
    </source>
</evidence>
<keyword evidence="1" id="KW-0233">DNA recombination</keyword>
<proteinExistence type="predicted"/>
<dbReference type="GO" id="GO:0006310">
    <property type="term" value="P:DNA recombination"/>
    <property type="evidence" value="ECO:0007669"/>
    <property type="project" value="UniProtKB-KW"/>
</dbReference>
<name>E4U3T9_SULKY</name>
<dbReference type="AlphaFoldDB" id="E4U3T9"/>
<dbReference type="OrthoDB" id="5429327at2"/>
<dbReference type="KEGG" id="sku:Sulku_2705"/>
<keyword evidence="4" id="KW-1185">Reference proteome</keyword>
<feature type="domain" description="Tyr recombinase" evidence="2">
    <location>
        <begin position="474"/>
        <end position="715"/>
    </location>
</feature>
<reference evidence="3 4" key="1">
    <citation type="journal article" date="2012" name="Stand. Genomic Sci.">
        <title>Complete genome sequence of the sulfur compounds oxidizing chemolithoautotroph Sulfuricurvum kujiense type strain (YK-1(T)).</title>
        <authorList>
            <person name="Han C."/>
            <person name="Kotsyurbenko O."/>
            <person name="Chertkov O."/>
            <person name="Held B."/>
            <person name="Lapidus A."/>
            <person name="Nolan M."/>
            <person name="Lucas S."/>
            <person name="Hammon N."/>
            <person name="Deshpande S."/>
            <person name="Cheng J.F."/>
            <person name="Tapia R."/>
            <person name="Goodwin L.A."/>
            <person name="Pitluck S."/>
            <person name="Liolios K."/>
            <person name="Pagani I."/>
            <person name="Ivanova N."/>
            <person name="Mavromatis K."/>
            <person name="Mikhailova N."/>
            <person name="Pati A."/>
            <person name="Chen A."/>
            <person name="Palaniappan K."/>
            <person name="Land M."/>
            <person name="Hauser L."/>
            <person name="Chang Y.J."/>
            <person name="Jeffries C.D."/>
            <person name="Brambilla E.M."/>
            <person name="Rohde M."/>
            <person name="Spring S."/>
            <person name="Sikorski J."/>
            <person name="Goker M."/>
            <person name="Woyke T."/>
            <person name="Bristow J."/>
            <person name="Eisen J.A."/>
            <person name="Markowitz V."/>
            <person name="Hugenholtz P."/>
            <person name="Kyrpides N.C."/>
            <person name="Klenk H.P."/>
            <person name="Detter J.C."/>
        </authorList>
    </citation>
    <scope>NUCLEOTIDE SEQUENCE [LARGE SCALE GENOMIC DNA]</scope>
    <source>
        <strain evidence="4">ATCC BAA-921 / DSM 16994 / JCM 11577 / YK-1</strain>
    </source>
</reference>